<dbReference type="EMBL" id="CP047652">
    <property type="protein sequence ID" value="QHI95735.1"/>
    <property type="molecule type" value="Genomic_DNA"/>
</dbReference>
<dbReference type="Gene3D" id="3.40.50.1220">
    <property type="entry name" value="TPP-binding domain"/>
    <property type="match status" value="1"/>
</dbReference>
<proteinExistence type="inferred from homology"/>
<dbReference type="GO" id="GO:0009099">
    <property type="term" value="P:L-valine biosynthetic process"/>
    <property type="evidence" value="ECO:0007669"/>
    <property type="project" value="TreeGrafter"/>
</dbReference>
<dbReference type="EC" id="2.2.1.6" evidence="7"/>
<dbReference type="GO" id="GO:0034077">
    <property type="term" value="P:butanediol metabolic process"/>
    <property type="evidence" value="ECO:0007669"/>
    <property type="project" value="InterPro"/>
</dbReference>
<dbReference type="InterPro" id="IPR029061">
    <property type="entry name" value="THDP-binding"/>
</dbReference>
<keyword evidence="7" id="KW-0808">Transferase</keyword>
<evidence type="ECO:0000256" key="3">
    <source>
        <dbReference type="RuleBase" id="RU362132"/>
    </source>
</evidence>
<feature type="domain" description="Thiamine pyrophosphate enzyme N-terminal TPP-binding" evidence="6">
    <location>
        <begin position="12"/>
        <end position="127"/>
    </location>
</feature>
<keyword evidence="8" id="KW-1185">Reference proteome</keyword>
<dbReference type="GO" id="GO:0009097">
    <property type="term" value="P:isoleucine biosynthetic process"/>
    <property type="evidence" value="ECO:0007669"/>
    <property type="project" value="TreeGrafter"/>
</dbReference>
<dbReference type="GO" id="GO:0030976">
    <property type="term" value="F:thiamine pyrophosphate binding"/>
    <property type="evidence" value="ECO:0007669"/>
    <property type="project" value="InterPro"/>
</dbReference>
<dbReference type="GO" id="GO:0050660">
    <property type="term" value="F:flavin adenine dinucleotide binding"/>
    <property type="evidence" value="ECO:0007669"/>
    <property type="project" value="TreeGrafter"/>
</dbReference>
<dbReference type="GO" id="GO:0003984">
    <property type="term" value="F:acetolactate synthase activity"/>
    <property type="evidence" value="ECO:0007669"/>
    <property type="project" value="UniProtKB-EC"/>
</dbReference>
<dbReference type="RefSeq" id="WP_160618810.1">
    <property type="nucleotide sequence ID" value="NZ_CP047652.1"/>
</dbReference>
<keyword evidence="2 3" id="KW-0786">Thiamine pyrophosphate</keyword>
<gene>
    <name evidence="7" type="primary">alsS</name>
    <name evidence="7" type="ORF">GT348_05215</name>
</gene>
<dbReference type="PROSITE" id="PS00187">
    <property type="entry name" value="TPP_ENZYMES"/>
    <property type="match status" value="1"/>
</dbReference>
<dbReference type="InterPro" id="IPR012001">
    <property type="entry name" value="Thiamin_PyroP_enz_TPP-bd_dom"/>
</dbReference>
<dbReference type="InterPro" id="IPR029035">
    <property type="entry name" value="DHS-like_NAD/FAD-binding_dom"/>
</dbReference>
<evidence type="ECO:0000259" key="4">
    <source>
        <dbReference type="Pfam" id="PF00205"/>
    </source>
</evidence>
<accession>A0A6P1NAP5</accession>
<dbReference type="GO" id="GO:0000287">
    <property type="term" value="F:magnesium ion binding"/>
    <property type="evidence" value="ECO:0007669"/>
    <property type="project" value="InterPro"/>
</dbReference>
<dbReference type="Gene3D" id="3.40.50.970">
    <property type="match status" value="2"/>
</dbReference>
<evidence type="ECO:0000259" key="5">
    <source>
        <dbReference type="Pfam" id="PF02775"/>
    </source>
</evidence>
<protein>
    <submittedName>
        <fullName evidence="7">Acetolactate synthase AlsS</fullName>
        <ecNumber evidence="7">2.2.1.6</ecNumber>
    </submittedName>
</protein>
<dbReference type="Proteomes" id="UP000463975">
    <property type="component" value="Chromosome"/>
</dbReference>
<dbReference type="KEGG" id="bomb:GT348_05215"/>
<dbReference type="InterPro" id="IPR045229">
    <property type="entry name" value="TPP_enz"/>
</dbReference>
<dbReference type="InterPro" id="IPR000399">
    <property type="entry name" value="TPP-bd_CS"/>
</dbReference>
<dbReference type="NCBIfam" id="TIGR02418">
    <property type="entry name" value="acolac_catab"/>
    <property type="match status" value="1"/>
</dbReference>
<dbReference type="PANTHER" id="PTHR18968">
    <property type="entry name" value="THIAMINE PYROPHOSPHATE ENZYMES"/>
    <property type="match status" value="1"/>
</dbReference>
<dbReference type="InterPro" id="IPR012000">
    <property type="entry name" value="Thiamin_PyroP_enz_cen_dom"/>
</dbReference>
<dbReference type="InterPro" id="IPR012782">
    <property type="entry name" value="Acetolactate_synth_catblc"/>
</dbReference>
<evidence type="ECO:0000313" key="7">
    <source>
        <dbReference type="EMBL" id="QHI95735.1"/>
    </source>
</evidence>
<dbReference type="SUPFAM" id="SSF52467">
    <property type="entry name" value="DHS-like NAD/FAD-binding domain"/>
    <property type="match status" value="1"/>
</dbReference>
<dbReference type="Pfam" id="PF00205">
    <property type="entry name" value="TPP_enzyme_M"/>
    <property type="match status" value="1"/>
</dbReference>
<dbReference type="CDD" id="cd07035">
    <property type="entry name" value="TPP_PYR_POX_like"/>
    <property type="match status" value="1"/>
</dbReference>
<feature type="domain" description="Thiamine pyrophosphate enzyme TPP-binding" evidence="5">
    <location>
        <begin position="393"/>
        <end position="538"/>
    </location>
</feature>
<comment type="similarity">
    <text evidence="1 3">Belongs to the TPP enzyme family.</text>
</comment>
<evidence type="ECO:0000256" key="1">
    <source>
        <dbReference type="ARBA" id="ARBA00007812"/>
    </source>
</evidence>
<evidence type="ECO:0000313" key="8">
    <source>
        <dbReference type="Proteomes" id="UP000463975"/>
    </source>
</evidence>
<dbReference type="NCBIfam" id="NF006378">
    <property type="entry name" value="PRK08617.1"/>
    <property type="match status" value="1"/>
</dbReference>
<dbReference type="Pfam" id="PF02776">
    <property type="entry name" value="TPP_enzyme_N"/>
    <property type="match status" value="1"/>
</dbReference>
<dbReference type="InterPro" id="IPR011766">
    <property type="entry name" value="TPP_enzyme_TPP-bd"/>
</dbReference>
<dbReference type="FunFam" id="3.40.50.970:FF:000007">
    <property type="entry name" value="Acetolactate synthase"/>
    <property type="match status" value="1"/>
</dbReference>
<reference evidence="7 8" key="1">
    <citation type="submission" date="2020-01" db="EMBL/GenBank/DDBJ databases">
        <title>Genome sequencing of strain KACC 21507.</title>
        <authorList>
            <person name="Heo J."/>
            <person name="Kim S.-J."/>
            <person name="Kim J.-S."/>
            <person name="Hong S.-B."/>
            <person name="Kwon S.-W."/>
        </authorList>
    </citation>
    <scope>NUCLEOTIDE SEQUENCE [LARGE SCALE GENOMIC DNA]</scope>
    <source>
        <strain evidence="7 8">KACC 21507</strain>
    </source>
</reference>
<name>A0A6P1NAP5_9PROT</name>
<evidence type="ECO:0000259" key="6">
    <source>
        <dbReference type="Pfam" id="PF02776"/>
    </source>
</evidence>
<evidence type="ECO:0000256" key="2">
    <source>
        <dbReference type="ARBA" id="ARBA00023052"/>
    </source>
</evidence>
<dbReference type="Pfam" id="PF02775">
    <property type="entry name" value="TPP_enzyme_C"/>
    <property type="match status" value="1"/>
</dbReference>
<dbReference type="AlphaFoldDB" id="A0A6P1NAP5"/>
<organism evidence="7 8">
    <name type="scientific">Aristophania vespae</name>
    <dbReference type="NCBI Taxonomy" id="2697033"/>
    <lineage>
        <taxon>Bacteria</taxon>
        <taxon>Pseudomonadati</taxon>
        <taxon>Pseudomonadota</taxon>
        <taxon>Alphaproteobacteria</taxon>
        <taxon>Acetobacterales</taxon>
        <taxon>Acetobacteraceae</taxon>
        <taxon>Aristophania</taxon>
    </lineage>
</organism>
<dbReference type="SUPFAM" id="SSF52518">
    <property type="entry name" value="Thiamin diphosphate-binding fold (THDP-binding)"/>
    <property type="match status" value="2"/>
</dbReference>
<dbReference type="GO" id="GO:0005948">
    <property type="term" value="C:acetolactate synthase complex"/>
    <property type="evidence" value="ECO:0007669"/>
    <property type="project" value="TreeGrafter"/>
</dbReference>
<feature type="domain" description="Thiamine pyrophosphate enzyme central" evidence="4">
    <location>
        <begin position="197"/>
        <end position="332"/>
    </location>
</feature>
<dbReference type="PANTHER" id="PTHR18968:SF129">
    <property type="entry name" value="ACETOLACTATE SYNTHASE"/>
    <property type="match status" value="1"/>
</dbReference>
<sequence length="564" mass="60513">MTKKPNQSSDQTAADLIVRNLEAHGVKHVFGIPGAKIDRLFEALEDSSIQTIAARHEQNAVFIAGGLGRITGKAGVAIVTSGPGVSNLTTGLATATSEGDPVLAIGGAVGRADLVKLTHQSMDTVSMLRPVTKYSAEICAPEATSEIITNALRAAESGRPGAAFVSTPMDVLLQTADKEVLATRKAPKMGPAPEDVISEAANEIKKAKKPVILLGMLASTPENAQAVREFVKHTGCAVVGSFQAAGAISRDLLPQFGGRIGLFRNQHGDHLLNEADLVIAIGYNPIEYDPVLWNHKADRPIINIDVVPALIDNAYAPHCELIGDIALTTRQLFKKVGKIGLTSDLQQILESYRADQSRDFAKAKSHHKNMLHPLEIVRTLEQFVAQDVTLCFDMGSFHIWLARYLHAFRARQILISNGQQTMGVGLPWGIAASLVNPAQKVISVSGDGGFMMSSMELETAVRLKSNLIHLIWVDHHYDMVKIQEEKKYGRDAAVSFGDIDFALYAQSCGAKGINVTSVDQLKAALKVGMETEGPVVIAIAVDYTDNKLLMEPLPVLGGSTKASA</sequence>